<gene>
    <name evidence="2" type="ORF">DNTS_027946</name>
</gene>
<evidence type="ECO:0000256" key="1">
    <source>
        <dbReference type="SAM" id="MobiDB-lite"/>
    </source>
</evidence>
<dbReference type="AlphaFoldDB" id="A0A553QXC8"/>
<keyword evidence="3" id="KW-1185">Reference proteome</keyword>
<feature type="compositionally biased region" description="Low complexity" evidence="1">
    <location>
        <begin position="89"/>
        <end position="101"/>
    </location>
</feature>
<evidence type="ECO:0000313" key="3">
    <source>
        <dbReference type="Proteomes" id="UP000316079"/>
    </source>
</evidence>
<feature type="compositionally biased region" description="Polar residues" evidence="1">
    <location>
        <begin position="102"/>
        <end position="117"/>
    </location>
</feature>
<sequence length="170" mass="18654">MSPSPTSPSINYNQHLPVHSKSFVCDKCNHPSCVCLPPSSTRLASSLGNLYQPQTESSSSPGKPPTPSSIPSQPVRSGYSTQNYHYELNNNNNHHNTSSSNGVKNPTFNLNHTSLSPQGHHRAPPTGLSGISARYLSRSIPVSRLNSQQHTQQQHFNTVTMSLQSEYVQY</sequence>
<dbReference type="Proteomes" id="UP000316079">
    <property type="component" value="Unassembled WGS sequence"/>
</dbReference>
<name>A0A553QXC8_9TELE</name>
<accession>A0A553QXC8</accession>
<organism evidence="2 3">
    <name type="scientific">Danionella cerebrum</name>
    <dbReference type="NCBI Taxonomy" id="2873325"/>
    <lineage>
        <taxon>Eukaryota</taxon>
        <taxon>Metazoa</taxon>
        <taxon>Chordata</taxon>
        <taxon>Craniata</taxon>
        <taxon>Vertebrata</taxon>
        <taxon>Euteleostomi</taxon>
        <taxon>Actinopterygii</taxon>
        <taxon>Neopterygii</taxon>
        <taxon>Teleostei</taxon>
        <taxon>Ostariophysi</taxon>
        <taxon>Cypriniformes</taxon>
        <taxon>Danionidae</taxon>
        <taxon>Danioninae</taxon>
        <taxon>Danionella</taxon>
    </lineage>
</organism>
<proteinExistence type="predicted"/>
<protein>
    <submittedName>
        <fullName evidence="2">Uncharacterized protein</fullName>
    </submittedName>
</protein>
<dbReference type="EMBL" id="SRMA01025443">
    <property type="protein sequence ID" value="TRY94408.1"/>
    <property type="molecule type" value="Genomic_DNA"/>
</dbReference>
<reference evidence="2 3" key="1">
    <citation type="journal article" date="2019" name="Sci. Data">
        <title>Hybrid genome assembly and annotation of Danionella translucida.</title>
        <authorList>
            <person name="Kadobianskyi M."/>
            <person name="Schulze L."/>
            <person name="Schuelke M."/>
            <person name="Judkewitz B."/>
        </authorList>
    </citation>
    <scope>NUCLEOTIDE SEQUENCE [LARGE SCALE GENOMIC DNA]</scope>
    <source>
        <strain evidence="2 3">Bolton</strain>
    </source>
</reference>
<comment type="caution">
    <text evidence="2">The sequence shown here is derived from an EMBL/GenBank/DDBJ whole genome shotgun (WGS) entry which is preliminary data.</text>
</comment>
<feature type="region of interest" description="Disordered" evidence="1">
    <location>
        <begin position="50"/>
        <end position="130"/>
    </location>
</feature>
<dbReference type="OrthoDB" id="266663at2759"/>
<evidence type="ECO:0000313" key="2">
    <source>
        <dbReference type="EMBL" id="TRY94408.1"/>
    </source>
</evidence>
<feature type="compositionally biased region" description="Polar residues" evidence="1">
    <location>
        <begin position="74"/>
        <end position="84"/>
    </location>
</feature>